<dbReference type="AlphaFoldDB" id="A0A9W9YPI2"/>
<evidence type="ECO:0000256" key="1">
    <source>
        <dbReference type="SAM" id="Coils"/>
    </source>
</evidence>
<evidence type="ECO:0000313" key="4">
    <source>
        <dbReference type="Proteomes" id="UP001163046"/>
    </source>
</evidence>
<gene>
    <name evidence="3" type="ORF">OS493_014452</name>
</gene>
<accession>A0A9W9YPI2</accession>
<keyword evidence="1" id="KW-0175">Coiled coil</keyword>
<name>A0A9W9YPI2_9CNID</name>
<comment type="caution">
    <text evidence="3">The sequence shown here is derived from an EMBL/GenBank/DDBJ whole genome shotgun (WGS) entry which is preliminary data.</text>
</comment>
<organism evidence="3 4">
    <name type="scientific">Desmophyllum pertusum</name>
    <dbReference type="NCBI Taxonomy" id="174260"/>
    <lineage>
        <taxon>Eukaryota</taxon>
        <taxon>Metazoa</taxon>
        <taxon>Cnidaria</taxon>
        <taxon>Anthozoa</taxon>
        <taxon>Hexacorallia</taxon>
        <taxon>Scleractinia</taxon>
        <taxon>Caryophylliina</taxon>
        <taxon>Caryophylliidae</taxon>
        <taxon>Desmophyllum</taxon>
    </lineage>
</organism>
<feature type="coiled-coil region" evidence="1">
    <location>
        <begin position="170"/>
        <end position="334"/>
    </location>
</feature>
<evidence type="ECO:0000313" key="3">
    <source>
        <dbReference type="EMBL" id="KAJ7361811.1"/>
    </source>
</evidence>
<dbReference type="OrthoDB" id="6108017at2759"/>
<evidence type="ECO:0000256" key="2">
    <source>
        <dbReference type="SAM" id="MobiDB-lite"/>
    </source>
</evidence>
<feature type="region of interest" description="Disordered" evidence="2">
    <location>
        <begin position="58"/>
        <end position="79"/>
    </location>
</feature>
<protein>
    <submittedName>
        <fullName evidence="3">Uncharacterized protein</fullName>
    </submittedName>
</protein>
<keyword evidence="4" id="KW-1185">Reference proteome</keyword>
<reference evidence="3" key="1">
    <citation type="submission" date="2023-01" db="EMBL/GenBank/DDBJ databases">
        <title>Genome assembly of the deep-sea coral Lophelia pertusa.</title>
        <authorList>
            <person name="Herrera S."/>
            <person name="Cordes E."/>
        </authorList>
    </citation>
    <scope>NUCLEOTIDE SEQUENCE</scope>
    <source>
        <strain evidence="3">USNM1676648</strain>
        <tissue evidence="3">Polyp</tissue>
    </source>
</reference>
<proteinExistence type="predicted"/>
<dbReference type="EMBL" id="MU827308">
    <property type="protein sequence ID" value="KAJ7361811.1"/>
    <property type="molecule type" value="Genomic_DNA"/>
</dbReference>
<sequence>MVALNMASYARDKEHIHHQLALAKETLVKLRALTEPKNGTENYNGNFSAMDGVNGWDNYGELKQDSDEGGSSGLGMESPNFDLHAQDATTHFTTSDKSTVARDSLVRVLGLQVSKLEDDLKVSLLAYFEHMETQKEELISSFETMHAQLLKHQEICQEHRKDEAENEAFIERLKDSKQTLEMDMETLKRENMQLKTGSGRTRENGVRGYHISPGFVEHDELSETLMKENSRLREMLRKYETNDYARLERKVALQEKLCESYNKDMTSKDKSLKRLQAENRGLQEDVKSLQEDVLRVNANRLNAEQDKTRLQQELQFSEEQINTLRERLNSTSEEGRYLQRCISDASSKANISGDNLSELEKRLWLCVENARVTEIN</sequence>
<dbReference type="Proteomes" id="UP001163046">
    <property type="component" value="Unassembled WGS sequence"/>
</dbReference>